<dbReference type="KEGG" id="sphj:BSL82_00620"/>
<organism evidence="3 4">
    <name type="scientific">Tardibacter chloracetimidivorans</name>
    <dbReference type="NCBI Taxonomy" id="1921510"/>
    <lineage>
        <taxon>Bacteria</taxon>
        <taxon>Pseudomonadati</taxon>
        <taxon>Pseudomonadota</taxon>
        <taxon>Alphaproteobacteria</taxon>
        <taxon>Sphingomonadales</taxon>
        <taxon>Sphingomonadaceae</taxon>
        <taxon>Tardibacter</taxon>
    </lineage>
</organism>
<dbReference type="NCBIfam" id="TIGR03696">
    <property type="entry name" value="Rhs_assc_core"/>
    <property type="match status" value="1"/>
</dbReference>
<dbReference type="OrthoDB" id="6057489at2"/>
<dbReference type="Proteomes" id="UP000182063">
    <property type="component" value="Chromosome"/>
</dbReference>
<dbReference type="PANTHER" id="PTHR32305">
    <property type="match status" value="1"/>
</dbReference>
<dbReference type="Pfam" id="PF05593">
    <property type="entry name" value="RHS_repeat"/>
    <property type="match status" value="5"/>
</dbReference>
<dbReference type="InterPro" id="IPR050708">
    <property type="entry name" value="T6SS_VgrG/RHS"/>
</dbReference>
<sequence length="797" mass="84534">MKAITPEGVTTAYSYSQDLNQNVTQIVKTPKSGSPLTPLTTSFAYDPVFNKPITITDPRGLVTQNVYHPATGNLISSIADANNFAAKSLFTYNSVGQLLTATDAVGAVTQNAYDGLGNLATVTRDYGRLNLVTGFGYDGVGNVTSATDPNGNVMLSAYDAARRLTSRTSPAAPQTLVTAFNYDADDHLLQTTESVDGTVLRTTSSTYTWTGKVATATDANGNITRYAYDVVDRLQSVTDPVGNVTSYAYDAMSRQTQLFNTAIQAGALETRSYAPDGMLASLADATHPATSFAYDGFDRLATTTYPGGTTETYSYDADNNILTRKTRKGDTIGFTYDTLNRLSTKSPPSSPIVTYAYDLMGRVTSVTDTSSAITSVSATASHQTTTSYDALNRPVNVSWTPTVTQTAPTQGGVSFTHGYDANNRRISQAANDNSWLLYPSGSGTTSYTANTLNQYNAVGGASPTYDGNGNLTFDGTLTYGYDVEGRLTSVKQGATTLGSYAFDAQGRRKSKTVSGTTTMYVTDADKREVLEYDGASGAVQRWYAYGSGSNEVLGQMNVAAGTRTTLIPDIQGSIIATLASNATTPAKAGYLPYGENSTNTTGTFRYTGSRIDSEAVAVSQPSGLTYMRARSYSPAWGRFLQVDPIGFDGGINLYAYALNNPLNLTDPNGTSPFSNQGSGVTLVAGIDYGPLFGTSPRGLNRSMGALTDRAGDPYIDIEKLAEFNGIPPLGSKGFVDGPPQGWTMFPTNDGKGAIIRNVDTGIQLRISNGQMHLSFPAGTAIAPGVFSRYGEVVHYAP</sequence>
<dbReference type="Gene3D" id="2.180.10.10">
    <property type="entry name" value="RHS repeat-associated core"/>
    <property type="match status" value="2"/>
</dbReference>
<dbReference type="InterPro" id="IPR056823">
    <property type="entry name" value="TEN-like_YD-shell"/>
</dbReference>
<dbReference type="EMBL" id="CP018221">
    <property type="protein sequence ID" value="API57989.1"/>
    <property type="molecule type" value="Genomic_DNA"/>
</dbReference>
<dbReference type="InterPro" id="IPR031325">
    <property type="entry name" value="RHS_repeat"/>
</dbReference>
<dbReference type="STRING" id="1921510.BSL82_00620"/>
<evidence type="ECO:0000256" key="1">
    <source>
        <dbReference type="ARBA" id="ARBA00022737"/>
    </source>
</evidence>
<gene>
    <name evidence="3" type="ORF">BSL82_00620</name>
</gene>
<dbReference type="NCBIfam" id="TIGR01643">
    <property type="entry name" value="YD_repeat_2x"/>
    <property type="match status" value="4"/>
</dbReference>
<feature type="domain" description="Teneurin-like YD-shell" evidence="2">
    <location>
        <begin position="379"/>
        <end position="643"/>
    </location>
</feature>
<evidence type="ECO:0000313" key="3">
    <source>
        <dbReference type="EMBL" id="API57989.1"/>
    </source>
</evidence>
<dbReference type="InterPro" id="IPR022385">
    <property type="entry name" value="Rhs_assc_core"/>
</dbReference>
<reference evidence="4" key="1">
    <citation type="submission" date="2016-11" db="EMBL/GenBank/DDBJ databases">
        <title>Complete Genome Sequence of alachlor-degrading Sphingomonas sp. strain JJ-A5.</title>
        <authorList>
            <person name="Lee H."/>
            <person name="Ka J.-O."/>
        </authorList>
    </citation>
    <scope>NUCLEOTIDE SEQUENCE [LARGE SCALE GENOMIC DNA]</scope>
    <source>
        <strain evidence="4">JJ-A5</strain>
    </source>
</reference>
<dbReference type="AlphaFoldDB" id="A0A1L3ZQT6"/>
<protein>
    <recommendedName>
        <fullName evidence="2">Teneurin-like YD-shell domain-containing protein</fullName>
    </recommendedName>
</protein>
<evidence type="ECO:0000313" key="4">
    <source>
        <dbReference type="Proteomes" id="UP000182063"/>
    </source>
</evidence>
<accession>A0A1L3ZQT6</accession>
<dbReference type="Pfam" id="PF25023">
    <property type="entry name" value="TEN_YD-shell"/>
    <property type="match status" value="1"/>
</dbReference>
<keyword evidence="1" id="KW-0677">Repeat</keyword>
<proteinExistence type="predicted"/>
<dbReference type="InterPro" id="IPR006530">
    <property type="entry name" value="YD"/>
</dbReference>
<evidence type="ECO:0000259" key="2">
    <source>
        <dbReference type="Pfam" id="PF25023"/>
    </source>
</evidence>
<dbReference type="PANTHER" id="PTHR32305:SF15">
    <property type="entry name" value="PROTEIN RHSA-RELATED"/>
    <property type="match status" value="1"/>
</dbReference>
<keyword evidence="4" id="KW-1185">Reference proteome</keyword>
<dbReference type="RefSeq" id="WP_072595565.1">
    <property type="nucleotide sequence ID" value="NZ_CP018221.1"/>
</dbReference>
<name>A0A1L3ZQT6_9SPHN</name>